<evidence type="ECO:0000256" key="10">
    <source>
        <dbReference type="SAM" id="Phobius"/>
    </source>
</evidence>
<dbReference type="PANTHER" id="PTHR32309">
    <property type="entry name" value="TYROSINE-PROTEIN KINASE"/>
    <property type="match status" value="1"/>
</dbReference>
<dbReference type="EC" id="2.7.10.2" evidence="2"/>
<keyword evidence="5" id="KW-0418">Kinase</keyword>
<keyword evidence="3" id="KW-0808">Transferase</keyword>
<keyword evidence="10" id="KW-0812">Transmembrane</keyword>
<evidence type="ECO:0000256" key="5">
    <source>
        <dbReference type="ARBA" id="ARBA00022777"/>
    </source>
</evidence>
<feature type="domain" description="AAA" evidence="11">
    <location>
        <begin position="560"/>
        <end position="669"/>
    </location>
</feature>
<name>A0ABU0MRM5_9PROT</name>
<keyword evidence="7" id="KW-0829">Tyrosine-protein kinase</keyword>
<keyword evidence="9" id="KW-0175">Coiled coil</keyword>
<evidence type="ECO:0000256" key="2">
    <source>
        <dbReference type="ARBA" id="ARBA00011903"/>
    </source>
</evidence>
<dbReference type="PANTHER" id="PTHR32309:SF13">
    <property type="entry name" value="FERRIC ENTEROBACTIN TRANSPORT PROTEIN FEPE"/>
    <property type="match status" value="1"/>
</dbReference>
<evidence type="ECO:0000259" key="11">
    <source>
        <dbReference type="Pfam" id="PF13614"/>
    </source>
</evidence>
<reference evidence="13 14" key="1">
    <citation type="submission" date="2023-07" db="EMBL/GenBank/DDBJ databases">
        <title>Genomic Encyclopedia of Type Strains, Phase IV (KMG-IV): sequencing the most valuable type-strain genomes for metagenomic binning, comparative biology and taxonomic classification.</title>
        <authorList>
            <person name="Goeker M."/>
        </authorList>
    </citation>
    <scope>NUCLEOTIDE SEQUENCE [LARGE SCALE GENOMIC DNA]</scope>
    <source>
        <strain evidence="13 14">DSM 19922</strain>
    </source>
</reference>
<feature type="domain" description="Tyrosine-protein kinase G-rich" evidence="12">
    <location>
        <begin position="395"/>
        <end position="470"/>
    </location>
</feature>
<dbReference type="RefSeq" id="WP_209984039.1">
    <property type="nucleotide sequence ID" value="NZ_JAGINO010000013.1"/>
</dbReference>
<dbReference type="InterPro" id="IPR050445">
    <property type="entry name" value="Bact_polysacc_biosynth/exp"/>
</dbReference>
<dbReference type="Pfam" id="PF13614">
    <property type="entry name" value="AAA_31"/>
    <property type="match status" value="1"/>
</dbReference>
<comment type="similarity">
    <text evidence="1">Belongs to the CpsD/CapB family.</text>
</comment>
<dbReference type="InterPro" id="IPR032807">
    <property type="entry name" value="GNVR"/>
</dbReference>
<dbReference type="EMBL" id="JAUSVU010000023">
    <property type="protein sequence ID" value="MDQ0536125.1"/>
    <property type="molecule type" value="Genomic_DNA"/>
</dbReference>
<dbReference type="InterPro" id="IPR027417">
    <property type="entry name" value="P-loop_NTPase"/>
</dbReference>
<dbReference type="InterPro" id="IPR025669">
    <property type="entry name" value="AAA_dom"/>
</dbReference>
<dbReference type="InterPro" id="IPR005702">
    <property type="entry name" value="Wzc-like_C"/>
</dbReference>
<keyword evidence="10" id="KW-0472">Membrane</keyword>
<dbReference type="Proteomes" id="UP001244552">
    <property type="component" value="Unassembled WGS sequence"/>
</dbReference>
<keyword evidence="6" id="KW-0067">ATP-binding</keyword>
<sequence>MAESYASSKDGGVFDILGMLRRRKIVIALPILLGAATGWVATRNQIATYQASAVVMVDTRKIEVININSVMSHLPQDNTVLRSELDLISSRLLAGRIVDRLDLMHDPHLLAERTQAPPWAAALHDLQAVLADRVPEGGRLLAAVLPEPAAALAAPTRDQAIDHVLAGLRVSNDGRSYTIIISFSSPDPSYATLVANSVAEQYLVLQTEMKSIATRQANAWLSQRLGELRQSLEASEQAVEEYRQKEGLFETEGKLIDTNRLAALIQRRDEARLRRLEAEARLASAQALISRGPAAGDVSETAGSEILRGLRQQEIELRRRIADLASRANDRHPAMIALNNDLAVLRQRAREEEARTVKTLSNEVEITRTQEANLEEALSGLKENQGRTGNGTLVLRQLVREAEANRAIYEVVLNRYKETAEQIDLQRPDASIISPAAMPTEPVPSRRLPVIVIGGIGGALLGVLLALLRERRDQPVRSIPDLERATGIPVIGLVPDLGRLWRRGWLQHPEDSIGQGTGGALRDALCVTQIAIRPQAPGRSRTIAARPQVLLVTSALAHEGKTTFCISMARMLAMDGKRVMLIDADLRRPRVGSALGAGKAGAGLVDLLTGNRPLEEAVAVDAKTGLHYLSAHRCLDNPQAALAGEAFQQLIRDGSRLYDVIIIDTPPVMVAPDAAVVAPLADACVFMARWGRTPVESVLAGLRLLHLCRVAVSGIVLNRVCQTRHSAYAPYRGQDIYPPLRPAASQIDG</sequence>
<feature type="coiled-coil region" evidence="9">
    <location>
        <begin position="225"/>
        <end position="419"/>
    </location>
</feature>
<evidence type="ECO:0000313" key="14">
    <source>
        <dbReference type="Proteomes" id="UP001244552"/>
    </source>
</evidence>
<evidence type="ECO:0000256" key="6">
    <source>
        <dbReference type="ARBA" id="ARBA00022840"/>
    </source>
</evidence>
<protein>
    <recommendedName>
        <fullName evidence="2">non-specific protein-tyrosine kinase</fullName>
        <ecNumber evidence="2">2.7.10.2</ecNumber>
    </recommendedName>
</protein>
<proteinExistence type="inferred from homology"/>
<keyword evidence="14" id="KW-1185">Reference proteome</keyword>
<dbReference type="CDD" id="cd05387">
    <property type="entry name" value="BY-kinase"/>
    <property type="match status" value="1"/>
</dbReference>
<comment type="caution">
    <text evidence="13">The sequence shown here is derived from an EMBL/GenBank/DDBJ whole genome shotgun (WGS) entry which is preliminary data.</text>
</comment>
<keyword evidence="10" id="KW-1133">Transmembrane helix</keyword>
<evidence type="ECO:0000259" key="12">
    <source>
        <dbReference type="Pfam" id="PF13807"/>
    </source>
</evidence>
<evidence type="ECO:0000313" key="13">
    <source>
        <dbReference type="EMBL" id="MDQ0536125.1"/>
    </source>
</evidence>
<dbReference type="Gene3D" id="3.40.50.300">
    <property type="entry name" value="P-loop containing nucleotide triphosphate hydrolases"/>
    <property type="match status" value="1"/>
</dbReference>
<accession>A0ABU0MRM5</accession>
<organism evidence="13 14">
    <name type="scientific">Azospirillum picis</name>
    <dbReference type="NCBI Taxonomy" id="488438"/>
    <lineage>
        <taxon>Bacteria</taxon>
        <taxon>Pseudomonadati</taxon>
        <taxon>Pseudomonadota</taxon>
        <taxon>Alphaproteobacteria</taxon>
        <taxon>Rhodospirillales</taxon>
        <taxon>Azospirillaceae</taxon>
        <taxon>Azospirillum</taxon>
    </lineage>
</organism>
<evidence type="ECO:0000256" key="4">
    <source>
        <dbReference type="ARBA" id="ARBA00022741"/>
    </source>
</evidence>
<feature type="transmembrane region" description="Helical" evidence="10">
    <location>
        <begin position="25"/>
        <end position="42"/>
    </location>
</feature>
<evidence type="ECO:0000256" key="9">
    <source>
        <dbReference type="SAM" id="Coils"/>
    </source>
</evidence>
<gene>
    <name evidence="13" type="ORF">QO018_005016</name>
</gene>
<evidence type="ECO:0000256" key="1">
    <source>
        <dbReference type="ARBA" id="ARBA00007316"/>
    </source>
</evidence>
<evidence type="ECO:0000256" key="8">
    <source>
        <dbReference type="ARBA" id="ARBA00051245"/>
    </source>
</evidence>
<dbReference type="Pfam" id="PF13807">
    <property type="entry name" value="GNVR"/>
    <property type="match status" value="1"/>
</dbReference>
<comment type="catalytic activity">
    <reaction evidence="8">
        <text>L-tyrosyl-[protein] + ATP = O-phospho-L-tyrosyl-[protein] + ADP + H(+)</text>
        <dbReference type="Rhea" id="RHEA:10596"/>
        <dbReference type="Rhea" id="RHEA-COMP:10136"/>
        <dbReference type="Rhea" id="RHEA-COMP:20101"/>
        <dbReference type="ChEBI" id="CHEBI:15378"/>
        <dbReference type="ChEBI" id="CHEBI:30616"/>
        <dbReference type="ChEBI" id="CHEBI:46858"/>
        <dbReference type="ChEBI" id="CHEBI:61978"/>
        <dbReference type="ChEBI" id="CHEBI:456216"/>
        <dbReference type="EC" id="2.7.10.2"/>
    </reaction>
</comment>
<evidence type="ECO:0000256" key="7">
    <source>
        <dbReference type="ARBA" id="ARBA00023137"/>
    </source>
</evidence>
<evidence type="ECO:0000256" key="3">
    <source>
        <dbReference type="ARBA" id="ARBA00022679"/>
    </source>
</evidence>
<dbReference type="SUPFAM" id="SSF52540">
    <property type="entry name" value="P-loop containing nucleoside triphosphate hydrolases"/>
    <property type="match status" value="1"/>
</dbReference>
<keyword evidence="4" id="KW-0547">Nucleotide-binding</keyword>